<evidence type="ECO:0000313" key="2">
    <source>
        <dbReference type="EMBL" id="MFB9836211.1"/>
    </source>
</evidence>
<keyword evidence="3" id="KW-1185">Reference proteome</keyword>
<dbReference type="Pfam" id="PF10722">
    <property type="entry name" value="YbjN"/>
    <property type="match status" value="1"/>
</dbReference>
<feature type="compositionally biased region" description="Polar residues" evidence="1">
    <location>
        <begin position="1"/>
        <end position="10"/>
    </location>
</feature>
<protein>
    <submittedName>
        <fullName evidence="2">YbjN domain-containing protein</fullName>
    </submittedName>
</protein>
<organism evidence="2 3">
    <name type="scientific">Actinoallomurus acaciae</name>
    <dbReference type="NCBI Taxonomy" id="502577"/>
    <lineage>
        <taxon>Bacteria</taxon>
        <taxon>Bacillati</taxon>
        <taxon>Actinomycetota</taxon>
        <taxon>Actinomycetes</taxon>
        <taxon>Streptosporangiales</taxon>
        <taxon>Thermomonosporaceae</taxon>
        <taxon>Actinoallomurus</taxon>
    </lineage>
</organism>
<dbReference type="RefSeq" id="WP_378208859.1">
    <property type="nucleotide sequence ID" value="NZ_JBHLZP010000259.1"/>
</dbReference>
<gene>
    <name evidence="2" type="ORF">ACFFNX_28960</name>
</gene>
<feature type="region of interest" description="Disordered" evidence="1">
    <location>
        <begin position="1"/>
        <end position="26"/>
    </location>
</feature>
<dbReference type="Proteomes" id="UP001589627">
    <property type="component" value="Unassembled WGS sequence"/>
</dbReference>
<dbReference type="InterPro" id="IPR019660">
    <property type="entry name" value="Put_sensory_transdc_reg_YbjN"/>
</dbReference>
<dbReference type="EMBL" id="JBHLZP010000259">
    <property type="protein sequence ID" value="MFB9836211.1"/>
    <property type="molecule type" value="Genomic_DNA"/>
</dbReference>
<proteinExistence type="predicted"/>
<comment type="caution">
    <text evidence="2">The sequence shown here is derived from an EMBL/GenBank/DDBJ whole genome shotgun (WGS) entry which is preliminary data.</text>
</comment>
<sequence>MSTDPSSTPNLEGDAQPQQWAGPAGPVIPDQELVKELLDQMELKYVVDDEGDLAAPWTTFRTYFMFRGERDQQIFSVRTFYDRRHSIEDKPRLLETIDDWNRRTLWPKVYSDTHDDGVVRLISENQMIVGTGVSLEHFVASTVSSVRAAIEFEDWLVKRLGLNPEIDFATDEEPGDASA</sequence>
<accession>A0ABV5YMC9</accession>
<evidence type="ECO:0000256" key="1">
    <source>
        <dbReference type="SAM" id="MobiDB-lite"/>
    </source>
</evidence>
<reference evidence="2 3" key="1">
    <citation type="submission" date="2024-09" db="EMBL/GenBank/DDBJ databases">
        <authorList>
            <person name="Sun Q."/>
            <person name="Mori K."/>
        </authorList>
    </citation>
    <scope>NUCLEOTIDE SEQUENCE [LARGE SCALE GENOMIC DNA]</scope>
    <source>
        <strain evidence="2 3">TBRC 0563</strain>
    </source>
</reference>
<evidence type="ECO:0000313" key="3">
    <source>
        <dbReference type="Proteomes" id="UP001589627"/>
    </source>
</evidence>
<name>A0ABV5YMC9_9ACTN</name>